<organism evidence="1 2">
    <name type="scientific">Paenibacillus gansuensis</name>
    <dbReference type="NCBI Taxonomy" id="306542"/>
    <lineage>
        <taxon>Bacteria</taxon>
        <taxon>Bacillati</taxon>
        <taxon>Bacillota</taxon>
        <taxon>Bacilli</taxon>
        <taxon>Bacillales</taxon>
        <taxon>Paenibacillaceae</taxon>
        <taxon>Paenibacillus</taxon>
    </lineage>
</organism>
<evidence type="ECO:0000313" key="2">
    <source>
        <dbReference type="Proteomes" id="UP001597541"/>
    </source>
</evidence>
<dbReference type="InterPro" id="IPR014852">
    <property type="entry name" value="YwhD"/>
</dbReference>
<sequence>MDIENNGSAGAGGEPAKKEKKQIALNVVSNKPHRGFGAGSIDLNNVSCVIIDEGSAYIDDGAMHAKSKVERGIKFSTNKEDVPNGRKCWVVWVAVDRTEEGTRYGGVTACEMLIDAEARRGWKILADHVNKLDYALKRRFILDGLSEEEKASLRKLLMEHNPQWWEASDEALKQGLA</sequence>
<evidence type="ECO:0000313" key="1">
    <source>
        <dbReference type="EMBL" id="MFD2614551.1"/>
    </source>
</evidence>
<keyword evidence="2" id="KW-1185">Reference proteome</keyword>
<dbReference type="RefSeq" id="WP_377605529.1">
    <property type="nucleotide sequence ID" value="NZ_JBHUME010000012.1"/>
</dbReference>
<gene>
    <name evidence="1" type="ORF">ACFSUF_19240</name>
</gene>
<reference evidence="2" key="1">
    <citation type="journal article" date="2019" name="Int. J. Syst. Evol. Microbiol.">
        <title>The Global Catalogue of Microorganisms (GCM) 10K type strain sequencing project: providing services to taxonomists for standard genome sequencing and annotation.</title>
        <authorList>
            <consortium name="The Broad Institute Genomics Platform"/>
            <consortium name="The Broad Institute Genome Sequencing Center for Infectious Disease"/>
            <person name="Wu L."/>
            <person name="Ma J."/>
        </authorList>
    </citation>
    <scope>NUCLEOTIDE SEQUENCE [LARGE SCALE GENOMIC DNA]</scope>
    <source>
        <strain evidence="2">KCTC 3950</strain>
    </source>
</reference>
<name>A0ABW5PI78_9BACL</name>
<comment type="caution">
    <text evidence="1">The sequence shown here is derived from an EMBL/GenBank/DDBJ whole genome shotgun (WGS) entry which is preliminary data.</text>
</comment>
<dbReference type="Pfam" id="PF08741">
    <property type="entry name" value="YwhD"/>
    <property type="match status" value="1"/>
</dbReference>
<dbReference type="EMBL" id="JBHUME010000012">
    <property type="protein sequence ID" value="MFD2614551.1"/>
    <property type="molecule type" value="Genomic_DNA"/>
</dbReference>
<proteinExistence type="predicted"/>
<dbReference type="Proteomes" id="UP001597541">
    <property type="component" value="Unassembled WGS sequence"/>
</dbReference>
<accession>A0ABW5PI78</accession>
<protein>
    <submittedName>
        <fullName evidence="1">YwhD family protein</fullName>
    </submittedName>
</protein>